<feature type="non-terminal residue" evidence="6">
    <location>
        <position position="1"/>
    </location>
</feature>
<keyword evidence="5" id="KW-0472">Membrane</keyword>
<keyword evidence="3" id="KW-0677">Repeat</keyword>
<comment type="caution">
    <text evidence="6">The sequence shown here is derived from an EMBL/GenBank/DDBJ whole genome shotgun (WGS) entry which is preliminary data.</text>
</comment>
<name>A0AAW0YP38_CHEQU</name>
<evidence type="ECO:0000256" key="4">
    <source>
        <dbReference type="ARBA" id="ARBA00022989"/>
    </source>
</evidence>
<dbReference type="PANTHER" id="PTHR47535:SF1">
    <property type="entry name" value="NESPRIN-1"/>
    <property type="match status" value="1"/>
</dbReference>
<dbReference type="AlphaFoldDB" id="A0AAW0YP38"/>
<evidence type="ECO:0000256" key="1">
    <source>
        <dbReference type="ARBA" id="ARBA00004370"/>
    </source>
</evidence>
<dbReference type="GO" id="GO:0005640">
    <property type="term" value="C:nuclear outer membrane"/>
    <property type="evidence" value="ECO:0007669"/>
    <property type="project" value="TreeGrafter"/>
</dbReference>
<dbReference type="Gene3D" id="1.20.58.60">
    <property type="match status" value="1"/>
</dbReference>
<dbReference type="SUPFAM" id="SSF46966">
    <property type="entry name" value="Spectrin repeat"/>
    <property type="match status" value="1"/>
</dbReference>
<dbReference type="GO" id="GO:0051015">
    <property type="term" value="F:actin filament binding"/>
    <property type="evidence" value="ECO:0007669"/>
    <property type="project" value="TreeGrafter"/>
</dbReference>
<evidence type="ECO:0000256" key="5">
    <source>
        <dbReference type="ARBA" id="ARBA00023136"/>
    </source>
</evidence>
<dbReference type="GO" id="GO:0007097">
    <property type="term" value="P:nuclear migration"/>
    <property type="evidence" value="ECO:0007669"/>
    <property type="project" value="TreeGrafter"/>
</dbReference>
<keyword evidence="4" id="KW-1133">Transmembrane helix</keyword>
<evidence type="ECO:0000256" key="3">
    <source>
        <dbReference type="ARBA" id="ARBA00022737"/>
    </source>
</evidence>
<sequence length="202" mass="23682">NLLQFLLSEREQAPHRLGSTTTIGERLYPDTATVGREKLRQDLRTMRENWERLEGSIVEQQRKQEAQTLQWSSFSDSTQAARNWLDNMEKTIVVDPSNWLSLQELRSRLLKLKTTLQDITSHKRVLDAVKERAGYLLQASPSNKDVMSAMEEVQHRHEKLALNTKKNIEDLEWMIDNLSTHQDLSASHAEWQKDMWEKLHSY</sequence>
<dbReference type="GO" id="GO:0005737">
    <property type="term" value="C:cytoplasm"/>
    <property type="evidence" value="ECO:0007669"/>
    <property type="project" value="TreeGrafter"/>
</dbReference>
<gene>
    <name evidence="6" type="ORF">OTU49_003340</name>
</gene>
<dbReference type="EMBL" id="JARKIK010000003">
    <property type="protein sequence ID" value="KAK8753231.1"/>
    <property type="molecule type" value="Genomic_DNA"/>
</dbReference>
<dbReference type="Proteomes" id="UP001445076">
    <property type="component" value="Unassembled WGS sequence"/>
</dbReference>
<dbReference type="InterPro" id="IPR052403">
    <property type="entry name" value="LINC-complex_assoc"/>
</dbReference>
<organism evidence="6 7">
    <name type="scientific">Cherax quadricarinatus</name>
    <name type="common">Australian red claw crayfish</name>
    <dbReference type="NCBI Taxonomy" id="27406"/>
    <lineage>
        <taxon>Eukaryota</taxon>
        <taxon>Metazoa</taxon>
        <taxon>Ecdysozoa</taxon>
        <taxon>Arthropoda</taxon>
        <taxon>Crustacea</taxon>
        <taxon>Multicrustacea</taxon>
        <taxon>Malacostraca</taxon>
        <taxon>Eumalacostraca</taxon>
        <taxon>Eucarida</taxon>
        <taxon>Decapoda</taxon>
        <taxon>Pleocyemata</taxon>
        <taxon>Astacidea</taxon>
        <taxon>Parastacoidea</taxon>
        <taxon>Parastacidae</taxon>
        <taxon>Cherax</taxon>
    </lineage>
</organism>
<comment type="subcellular location">
    <subcellularLocation>
        <location evidence="1">Membrane</location>
    </subcellularLocation>
</comment>
<protein>
    <recommendedName>
        <fullName evidence="8">Dystrophin</fullName>
    </recommendedName>
</protein>
<proteinExistence type="predicted"/>
<evidence type="ECO:0008006" key="8">
    <source>
        <dbReference type="Google" id="ProtNLM"/>
    </source>
</evidence>
<keyword evidence="2" id="KW-0812">Transmembrane</keyword>
<keyword evidence="7" id="KW-1185">Reference proteome</keyword>
<feature type="non-terminal residue" evidence="6">
    <location>
        <position position="202"/>
    </location>
</feature>
<reference evidence="6 7" key="1">
    <citation type="journal article" date="2024" name="BMC Genomics">
        <title>Genome assembly of redclaw crayfish (Cherax quadricarinatus) provides insights into its immune adaptation and hypoxia tolerance.</title>
        <authorList>
            <person name="Liu Z."/>
            <person name="Zheng J."/>
            <person name="Li H."/>
            <person name="Fang K."/>
            <person name="Wang S."/>
            <person name="He J."/>
            <person name="Zhou D."/>
            <person name="Weng S."/>
            <person name="Chi M."/>
            <person name="Gu Z."/>
            <person name="He J."/>
            <person name="Li F."/>
            <person name="Wang M."/>
        </authorList>
    </citation>
    <scope>NUCLEOTIDE SEQUENCE [LARGE SCALE GENOMIC DNA]</scope>
    <source>
        <strain evidence="6">ZL_2023a</strain>
    </source>
</reference>
<accession>A0AAW0YP38</accession>
<evidence type="ECO:0000313" key="7">
    <source>
        <dbReference type="Proteomes" id="UP001445076"/>
    </source>
</evidence>
<evidence type="ECO:0000256" key="2">
    <source>
        <dbReference type="ARBA" id="ARBA00022692"/>
    </source>
</evidence>
<dbReference type="PANTHER" id="PTHR47535">
    <property type="entry name" value="MUSCLE-SPECIFIC PROTEIN 300 KDA, ISOFORM G"/>
    <property type="match status" value="1"/>
</dbReference>
<dbReference type="GO" id="GO:0034993">
    <property type="term" value="C:meiotic nuclear membrane microtubule tethering complex"/>
    <property type="evidence" value="ECO:0007669"/>
    <property type="project" value="TreeGrafter"/>
</dbReference>
<evidence type="ECO:0000313" key="6">
    <source>
        <dbReference type="EMBL" id="KAK8753231.1"/>
    </source>
</evidence>